<protein>
    <submittedName>
        <fullName evidence="2">Uncharacterized protein</fullName>
    </submittedName>
</protein>
<dbReference type="OrthoDB" id="8962388at2759"/>
<comment type="caution">
    <text evidence="2">The sequence shown here is derived from an EMBL/GenBank/DDBJ whole genome shotgun (WGS) entry which is preliminary data.</text>
</comment>
<dbReference type="Proteomes" id="UP000314294">
    <property type="component" value="Unassembled WGS sequence"/>
</dbReference>
<accession>A0A4Z2JAE9</accession>
<proteinExistence type="predicted"/>
<gene>
    <name evidence="2" type="ORF">EYF80_002967</name>
</gene>
<evidence type="ECO:0000313" key="3">
    <source>
        <dbReference type="Proteomes" id="UP000314294"/>
    </source>
</evidence>
<feature type="region of interest" description="Disordered" evidence="1">
    <location>
        <begin position="34"/>
        <end position="64"/>
    </location>
</feature>
<evidence type="ECO:0000313" key="2">
    <source>
        <dbReference type="EMBL" id="TNN86784.1"/>
    </source>
</evidence>
<reference evidence="2 3" key="1">
    <citation type="submission" date="2019-03" db="EMBL/GenBank/DDBJ databases">
        <title>First draft genome of Liparis tanakae, snailfish: a comprehensive survey of snailfish specific genes.</title>
        <authorList>
            <person name="Kim W."/>
            <person name="Song I."/>
            <person name="Jeong J.-H."/>
            <person name="Kim D."/>
            <person name="Kim S."/>
            <person name="Ryu S."/>
            <person name="Song J.Y."/>
            <person name="Lee S.K."/>
        </authorList>
    </citation>
    <scope>NUCLEOTIDE SEQUENCE [LARGE SCALE GENOMIC DNA]</scope>
    <source>
        <tissue evidence="2">Muscle</tissue>
    </source>
</reference>
<dbReference type="EMBL" id="SRLO01000013">
    <property type="protein sequence ID" value="TNN86784.1"/>
    <property type="molecule type" value="Genomic_DNA"/>
</dbReference>
<keyword evidence="3" id="KW-1185">Reference proteome</keyword>
<evidence type="ECO:0000256" key="1">
    <source>
        <dbReference type="SAM" id="MobiDB-lite"/>
    </source>
</evidence>
<organism evidence="2 3">
    <name type="scientific">Liparis tanakae</name>
    <name type="common">Tanaka's snailfish</name>
    <dbReference type="NCBI Taxonomy" id="230148"/>
    <lineage>
        <taxon>Eukaryota</taxon>
        <taxon>Metazoa</taxon>
        <taxon>Chordata</taxon>
        <taxon>Craniata</taxon>
        <taxon>Vertebrata</taxon>
        <taxon>Euteleostomi</taxon>
        <taxon>Actinopterygii</taxon>
        <taxon>Neopterygii</taxon>
        <taxon>Teleostei</taxon>
        <taxon>Neoteleostei</taxon>
        <taxon>Acanthomorphata</taxon>
        <taxon>Eupercaria</taxon>
        <taxon>Perciformes</taxon>
        <taxon>Cottioidei</taxon>
        <taxon>Cottales</taxon>
        <taxon>Liparidae</taxon>
        <taxon>Liparis</taxon>
    </lineage>
</organism>
<dbReference type="AlphaFoldDB" id="A0A4Z2JAE9"/>
<sequence>MPLKAEPTHSLGYDALSANVPSLPLFPVDCLPDSLSTSSSSSDLPRLRAEPDAERSRLDVLQPTPSSSPFFLPSWLPGPFFSSSSSSLDSSSLLRLNLMGLKLSTSLMAASKSGSK</sequence>
<feature type="compositionally biased region" description="Basic and acidic residues" evidence="1">
    <location>
        <begin position="45"/>
        <end position="58"/>
    </location>
</feature>
<feature type="compositionally biased region" description="Low complexity" evidence="1">
    <location>
        <begin position="34"/>
        <end position="44"/>
    </location>
</feature>
<name>A0A4Z2JAE9_9TELE</name>